<dbReference type="SUPFAM" id="SSF88723">
    <property type="entry name" value="PIN domain-like"/>
    <property type="match status" value="1"/>
</dbReference>
<accession>A0A368N4C8</accession>
<protein>
    <submittedName>
        <fullName evidence="2">Putative toxin-antitoxin system toxin component, PIN family</fullName>
    </submittedName>
</protein>
<dbReference type="EMBL" id="QPHM01000003">
    <property type="protein sequence ID" value="RCU44385.1"/>
    <property type="molecule type" value="Genomic_DNA"/>
</dbReference>
<dbReference type="PANTHER" id="PTHR34610:SF3">
    <property type="entry name" value="SSL7007 PROTEIN"/>
    <property type="match status" value="1"/>
</dbReference>
<reference evidence="2 3" key="1">
    <citation type="submission" date="2018-07" db="EMBL/GenBank/DDBJ databases">
        <title>Genome sequences of Haloplanus salinus JCM 18368T.</title>
        <authorList>
            <person name="Kim Y.B."/>
            <person name="Roh S.W."/>
        </authorList>
    </citation>
    <scope>NUCLEOTIDE SEQUENCE [LARGE SCALE GENOMIC DNA]</scope>
    <source>
        <strain evidence="2 3">JCM 18368</strain>
    </source>
</reference>
<keyword evidence="3" id="KW-1185">Reference proteome</keyword>
<dbReference type="Pfam" id="PF13470">
    <property type="entry name" value="PIN_3"/>
    <property type="match status" value="1"/>
</dbReference>
<dbReference type="Proteomes" id="UP000252189">
    <property type="component" value="Unassembled WGS sequence"/>
</dbReference>
<comment type="caution">
    <text evidence="2">The sequence shown here is derived from an EMBL/GenBank/DDBJ whole genome shotgun (WGS) entry which is preliminary data.</text>
</comment>
<feature type="domain" description="PIN" evidence="1">
    <location>
        <begin position="1"/>
        <end position="115"/>
    </location>
</feature>
<dbReference type="InterPro" id="IPR029060">
    <property type="entry name" value="PIN-like_dom_sf"/>
</dbReference>
<dbReference type="SMART" id="SM00670">
    <property type="entry name" value="PINc"/>
    <property type="match status" value="1"/>
</dbReference>
<organism evidence="2 3">
    <name type="scientific">Haloplanus salinus</name>
    <dbReference type="NCBI Taxonomy" id="1126245"/>
    <lineage>
        <taxon>Archaea</taxon>
        <taxon>Methanobacteriati</taxon>
        <taxon>Methanobacteriota</taxon>
        <taxon>Stenosarchaea group</taxon>
        <taxon>Halobacteria</taxon>
        <taxon>Halobacteriales</taxon>
        <taxon>Haloferacaceae</taxon>
        <taxon>Haloplanus</taxon>
    </lineage>
</organism>
<dbReference type="OrthoDB" id="252709at2157"/>
<evidence type="ECO:0000313" key="3">
    <source>
        <dbReference type="Proteomes" id="UP000252189"/>
    </source>
</evidence>
<sequence length="137" mass="15199">MKAVLDTNVLISSVIATGVPHEVVVKGFSSDYQIIVSVATLTEFRETLLKYPDRFGLDEDDVQQEVETIRYFAEFVDPAEDITAVEADPDDDKFLEAAVAGNVDYIVSGDQHLLDLGSFRGIDIVDPRTFYEHLEAA</sequence>
<dbReference type="InterPro" id="IPR002850">
    <property type="entry name" value="PIN_toxin-like"/>
</dbReference>
<dbReference type="InterPro" id="IPR002716">
    <property type="entry name" value="PIN_dom"/>
</dbReference>
<dbReference type="NCBIfam" id="TIGR00305">
    <property type="entry name" value="putative toxin-antitoxin system toxin component, PIN family"/>
    <property type="match status" value="1"/>
</dbReference>
<dbReference type="Gene3D" id="3.40.50.1010">
    <property type="entry name" value="5'-nuclease"/>
    <property type="match status" value="1"/>
</dbReference>
<evidence type="ECO:0000313" key="2">
    <source>
        <dbReference type="EMBL" id="RCU44385.1"/>
    </source>
</evidence>
<dbReference type="RefSeq" id="WP_114450557.1">
    <property type="nucleotide sequence ID" value="NZ_QPHM01000003.1"/>
</dbReference>
<dbReference type="AlphaFoldDB" id="A0A368N4C8"/>
<proteinExistence type="predicted"/>
<name>A0A368N4C8_9EURY</name>
<evidence type="ECO:0000259" key="1">
    <source>
        <dbReference type="SMART" id="SM00670"/>
    </source>
</evidence>
<gene>
    <name evidence="2" type="ORF">DU504_16630</name>
</gene>
<dbReference type="PANTHER" id="PTHR34610">
    <property type="entry name" value="SSL7007 PROTEIN"/>
    <property type="match status" value="1"/>
</dbReference>